<feature type="chain" id="PRO_5046724878" evidence="1">
    <location>
        <begin position="28"/>
        <end position="378"/>
    </location>
</feature>
<dbReference type="PANTHER" id="PTHR30024">
    <property type="entry name" value="ALIPHATIC SULFONATES-BINDING PROTEIN-RELATED"/>
    <property type="match status" value="1"/>
</dbReference>
<evidence type="ECO:0000313" key="2">
    <source>
        <dbReference type="EMBL" id="SDP07032.1"/>
    </source>
</evidence>
<evidence type="ECO:0000256" key="1">
    <source>
        <dbReference type="SAM" id="SignalP"/>
    </source>
</evidence>
<keyword evidence="1" id="KW-0732">Signal</keyword>
<proteinExistence type="predicted"/>
<reference evidence="2 3" key="1">
    <citation type="submission" date="2016-10" db="EMBL/GenBank/DDBJ databases">
        <authorList>
            <person name="Varghese N."/>
            <person name="Submissions S."/>
        </authorList>
    </citation>
    <scope>NUCLEOTIDE SEQUENCE [LARGE SCALE GENOMIC DNA]</scope>
    <source>
        <strain evidence="2 3">CGMCC 1.6497</strain>
    </source>
</reference>
<dbReference type="EMBL" id="FNJC01000003">
    <property type="protein sequence ID" value="SDP07032.1"/>
    <property type="molecule type" value="Genomic_DNA"/>
</dbReference>
<sequence length="378" mass="41315">MKLFAKSVTSAALASAAMLLASAPSSADVQFGKAGEPVNLVVGYQPYYTGSWSGIVVNGKELWKKYLPEGSTADFQVGLQGAVIVNAMTGEKQHIGYVGDMPAIAATFRNLPNRGGTDIRIVSTLGTSKQQCNIFLVRNDAPEFKSGTDAVKWMDGKTISAPFGACTDRFARRAFDITGIKPKRYLNQSIEVITTNFTAKKLDAAAIWEPTASKIELKGIARRVASGEDFDIVDGGFMVMLNDLIQQRPDVVKGWLNAELDAQLFLADLNNADAVSKMAEQQTEQIDRKILWAALYGGAEPQVGQTKIRLDFVATDRVKKLLDDATAYLYSLPQKPAAEEKIRPDAMQFQFAEELMKERGLSAPLGEVKTRPMSDFKQ</sequence>
<keyword evidence="3" id="KW-1185">Reference proteome</keyword>
<name>A0A1H0PPJ5_9HYPH</name>
<gene>
    <name evidence="2" type="ORF">SAMN04488061_2110</name>
</gene>
<dbReference type="Proteomes" id="UP000198795">
    <property type="component" value="Unassembled WGS sequence"/>
</dbReference>
<protein>
    <submittedName>
        <fullName evidence="2">NitT/TauT family transport system substrate-binding protein</fullName>
    </submittedName>
</protein>
<organism evidence="2 3">
    <name type="scientific">Filomicrobium insigne</name>
    <dbReference type="NCBI Taxonomy" id="418854"/>
    <lineage>
        <taxon>Bacteria</taxon>
        <taxon>Pseudomonadati</taxon>
        <taxon>Pseudomonadota</taxon>
        <taxon>Alphaproteobacteria</taxon>
        <taxon>Hyphomicrobiales</taxon>
        <taxon>Hyphomicrobiaceae</taxon>
        <taxon>Filomicrobium</taxon>
    </lineage>
</organism>
<dbReference type="PANTHER" id="PTHR30024:SF42">
    <property type="entry name" value="ALIPHATIC SULFONATES-BINDING PROTEIN-RELATED"/>
    <property type="match status" value="1"/>
</dbReference>
<evidence type="ECO:0000313" key="3">
    <source>
        <dbReference type="Proteomes" id="UP000198795"/>
    </source>
</evidence>
<comment type="caution">
    <text evidence="2">The sequence shown here is derived from an EMBL/GenBank/DDBJ whole genome shotgun (WGS) entry which is preliminary data.</text>
</comment>
<accession>A0A1H0PPJ5</accession>
<feature type="signal peptide" evidence="1">
    <location>
        <begin position="1"/>
        <end position="27"/>
    </location>
</feature>
<dbReference type="Gene3D" id="3.40.190.10">
    <property type="entry name" value="Periplasmic binding protein-like II"/>
    <property type="match status" value="2"/>
</dbReference>
<dbReference type="SUPFAM" id="SSF53850">
    <property type="entry name" value="Periplasmic binding protein-like II"/>
    <property type="match status" value="1"/>
</dbReference>
<dbReference type="RefSeq" id="WP_090228644.1">
    <property type="nucleotide sequence ID" value="NZ_FNJC01000003.1"/>
</dbReference>